<feature type="compositionally biased region" description="Basic and acidic residues" evidence="3">
    <location>
        <begin position="236"/>
        <end position="246"/>
    </location>
</feature>
<feature type="compositionally biased region" description="Polar residues" evidence="3">
    <location>
        <begin position="223"/>
        <end position="235"/>
    </location>
</feature>
<protein>
    <submittedName>
        <fullName evidence="5">Protein aardvark</fullName>
    </submittedName>
</protein>
<dbReference type="Pfam" id="PF23744">
    <property type="entry name" value="ARM_LRRK2"/>
    <property type="match status" value="2"/>
</dbReference>
<dbReference type="SUPFAM" id="SSF48371">
    <property type="entry name" value="ARM repeat"/>
    <property type="match status" value="2"/>
</dbReference>
<organism evidence="5 6">
    <name type="scientific">Mizuhopecten yessoensis</name>
    <name type="common">Japanese scallop</name>
    <name type="synonym">Patinopecten yessoensis</name>
    <dbReference type="NCBI Taxonomy" id="6573"/>
    <lineage>
        <taxon>Eukaryota</taxon>
        <taxon>Metazoa</taxon>
        <taxon>Spiralia</taxon>
        <taxon>Lophotrochozoa</taxon>
        <taxon>Mollusca</taxon>
        <taxon>Bivalvia</taxon>
        <taxon>Autobranchia</taxon>
        <taxon>Pteriomorphia</taxon>
        <taxon>Pectinida</taxon>
        <taxon>Pectinoidea</taxon>
        <taxon>Pectinidae</taxon>
        <taxon>Mizuhopecten</taxon>
    </lineage>
</organism>
<dbReference type="InterPro" id="IPR000225">
    <property type="entry name" value="Armadillo"/>
</dbReference>
<evidence type="ECO:0000313" key="5">
    <source>
        <dbReference type="EMBL" id="OWF42467.1"/>
    </source>
</evidence>
<dbReference type="Proteomes" id="UP000242188">
    <property type="component" value="Unassembled WGS sequence"/>
</dbReference>
<dbReference type="EMBL" id="NEDP02005267">
    <property type="protein sequence ID" value="OWF42467.1"/>
    <property type="molecule type" value="Genomic_DNA"/>
</dbReference>
<evidence type="ECO:0000313" key="6">
    <source>
        <dbReference type="Proteomes" id="UP000242188"/>
    </source>
</evidence>
<comment type="caution">
    <text evidence="5">The sequence shown here is derived from an EMBL/GenBank/DDBJ whole genome shotgun (WGS) entry which is preliminary data.</text>
</comment>
<evidence type="ECO:0000256" key="3">
    <source>
        <dbReference type="SAM" id="MobiDB-lite"/>
    </source>
</evidence>
<dbReference type="AlphaFoldDB" id="A0A210Q166"/>
<feature type="domain" description="LRRK2 ARM repeat" evidence="4">
    <location>
        <begin position="800"/>
        <end position="1054"/>
    </location>
</feature>
<name>A0A210Q166_MIZYE</name>
<accession>A0A210Q166</accession>
<gene>
    <name evidence="5" type="ORF">KP79_PYT22291</name>
</gene>
<dbReference type="PANTHER" id="PTHR22895:SF0">
    <property type="entry name" value="ARMADILLO REPEAT-CONTAINING PROTEIN 6"/>
    <property type="match status" value="1"/>
</dbReference>
<reference evidence="5 6" key="1">
    <citation type="journal article" date="2017" name="Nat. Ecol. Evol.">
        <title>Scallop genome provides insights into evolution of bilaterian karyotype and development.</title>
        <authorList>
            <person name="Wang S."/>
            <person name="Zhang J."/>
            <person name="Jiao W."/>
            <person name="Li J."/>
            <person name="Xun X."/>
            <person name="Sun Y."/>
            <person name="Guo X."/>
            <person name="Huan P."/>
            <person name="Dong B."/>
            <person name="Zhang L."/>
            <person name="Hu X."/>
            <person name="Sun X."/>
            <person name="Wang J."/>
            <person name="Zhao C."/>
            <person name="Wang Y."/>
            <person name="Wang D."/>
            <person name="Huang X."/>
            <person name="Wang R."/>
            <person name="Lv J."/>
            <person name="Li Y."/>
            <person name="Zhang Z."/>
            <person name="Liu B."/>
            <person name="Lu W."/>
            <person name="Hui Y."/>
            <person name="Liang J."/>
            <person name="Zhou Z."/>
            <person name="Hou R."/>
            <person name="Li X."/>
            <person name="Liu Y."/>
            <person name="Li H."/>
            <person name="Ning X."/>
            <person name="Lin Y."/>
            <person name="Zhao L."/>
            <person name="Xing Q."/>
            <person name="Dou J."/>
            <person name="Li Y."/>
            <person name="Mao J."/>
            <person name="Guo H."/>
            <person name="Dou H."/>
            <person name="Li T."/>
            <person name="Mu C."/>
            <person name="Jiang W."/>
            <person name="Fu Q."/>
            <person name="Fu X."/>
            <person name="Miao Y."/>
            <person name="Liu J."/>
            <person name="Yu Q."/>
            <person name="Li R."/>
            <person name="Liao H."/>
            <person name="Li X."/>
            <person name="Kong Y."/>
            <person name="Jiang Z."/>
            <person name="Chourrout D."/>
            <person name="Li R."/>
            <person name="Bao Z."/>
        </authorList>
    </citation>
    <scope>NUCLEOTIDE SEQUENCE [LARGE SCALE GENOMIC DNA]</scope>
    <source>
        <strain evidence="5 6">PY_sf001</strain>
    </source>
</reference>
<dbReference type="Gene3D" id="1.25.10.10">
    <property type="entry name" value="Leucine-rich Repeat Variant"/>
    <property type="match status" value="3"/>
</dbReference>
<proteinExistence type="predicted"/>
<sequence>MDAGLRAHALPETSSENCQVENDMGSNSAGCNNKYYRVGWRTQTTSMKESPTLRSPYGENTLVLNGTKHNLDEQNDERTECEERPCYASSEARGCKNGNLSGQMSHYDITSDMFGSTNSNGSLDNVGLAAMDRVKSLQKACSVISESDETECTSFVPEVTSPNTKSNENGRASLKERRKTYAMLDNIPPPQDKSIDEDEGGPRMTMRRNSMMCFSKSRDSQDSVESIGSRKTSIVESRKASSERKPGPSLRRASFAVPQYLKRENSFSESEFYRRTSHDVTRPETTEDTKETLRVLKDATSSWKKVNIKLNVPVQEVRNGPRAVRFTYLEDLQSALEILLGTREAVVILKSRKLPEILTSSNGGEHRRGVQKSEVDDSRYLDTENQIPLDNMPPQNNLTISNDVRRLSISDLISAMKSEPANCQSQIKACLDMERFADDDDIEVLMKKQEAISAMVAAMATFMDNTELHLAACKTLVALSTNSEASCIQVCRENGIAILLQVIRNHGDHIPLLLSVLEILGNVSLTEELSEEIVKNAGHSEILATMSRQRDDYKVAKLCCFILGNLVNTVDVAQSIMFVGGVHAIIGALQSFPTNAEVLENGCRALGCFSAHDEICMDVVNAGAVEAVLVAMAVVPDVDTLQECGCWALACLTKFEESCVNICNNNGINTIVTTLEKFPKDEALQEYGWWTISNLSAHETTLSHVVNHRLLGVSMDAMCQFPDNLEIQHQIFFAIGQIVMTSGEMQEKLVKKGGVRSAVNIMTCFPDSQELQEHGCRILGNVAVNEQLRKLIEADGGSKAVIAAMLTHDRHEQIQTYGCMALTNITADVPENKGRVAANSGVSAVLATIKEMTSNSDVVLCGLKTLCNLMGGEDASYYFMEDEGLETMEMIIYRYIKCPNIQHYICRILASVPLAPGLDDTCLDATEDILYDAVNRFHGDSDLHLSTCHYYENLVLTETGRSRFNKGKYLDRLADSMTFFKDDKSVQMSGCKTIAAISMYKNGSIQKEELCVSLVLDVMKIFHACSSVQTVCCGAISYLAEHNENLRDYILRKGGLDVMMANLHEHPEDEGLAVVGLMALDSITHTGITDSNRLQKEIEFVSRMMKRYPDSLELQIYGCNILSAVGKEGISWCDCTRSEALEPVTCILKRRRSNPELESTALEVLTLLLCGEREDIIRNTRDKLPFLDDDFWEKCYRNVLHID</sequence>
<dbReference type="SMART" id="SM00185">
    <property type="entry name" value="ARM"/>
    <property type="match status" value="8"/>
</dbReference>
<dbReference type="PANTHER" id="PTHR22895">
    <property type="entry name" value="ARMADILLO REPEAT-CONTAINING PROTEIN 6"/>
    <property type="match status" value="1"/>
</dbReference>
<dbReference type="InterPro" id="IPR011989">
    <property type="entry name" value="ARM-like"/>
</dbReference>
<feature type="repeat" description="ARM" evidence="2">
    <location>
        <begin position="494"/>
        <end position="538"/>
    </location>
</feature>
<keyword evidence="6" id="KW-1185">Reference proteome</keyword>
<evidence type="ECO:0000259" key="4">
    <source>
        <dbReference type="Pfam" id="PF23744"/>
    </source>
</evidence>
<dbReference type="OrthoDB" id="7537227at2759"/>
<feature type="region of interest" description="Disordered" evidence="3">
    <location>
        <begin position="184"/>
        <end position="203"/>
    </location>
</feature>
<keyword evidence="1" id="KW-0677">Repeat</keyword>
<dbReference type="PROSITE" id="PS50176">
    <property type="entry name" value="ARM_REPEAT"/>
    <property type="match status" value="1"/>
</dbReference>
<dbReference type="InterPro" id="IPR056597">
    <property type="entry name" value="ARM_LRRK2"/>
</dbReference>
<evidence type="ECO:0000256" key="2">
    <source>
        <dbReference type="PROSITE-ProRule" id="PRU00259"/>
    </source>
</evidence>
<feature type="domain" description="LRRK2 ARM repeat" evidence="4">
    <location>
        <begin position="442"/>
        <end position="611"/>
    </location>
</feature>
<feature type="region of interest" description="Disordered" evidence="3">
    <location>
        <begin position="215"/>
        <end position="251"/>
    </location>
</feature>
<evidence type="ECO:0000256" key="1">
    <source>
        <dbReference type="ARBA" id="ARBA00022737"/>
    </source>
</evidence>
<dbReference type="InterPro" id="IPR016024">
    <property type="entry name" value="ARM-type_fold"/>
</dbReference>